<keyword evidence="1" id="KW-1133">Transmembrane helix</keyword>
<name>A0A1G2LBG3_9BACT</name>
<keyword evidence="1" id="KW-0812">Transmembrane</keyword>
<protein>
    <submittedName>
        <fullName evidence="2">Uncharacterized protein</fullName>
    </submittedName>
</protein>
<organism evidence="2 3">
    <name type="scientific">Candidatus Sungbacteria bacterium RIFCSPLOWO2_01_FULL_54_21</name>
    <dbReference type="NCBI Taxonomy" id="1802279"/>
    <lineage>
        <taxon>Bacteria</taxon>
        <taxon>Candidatus Sungiibacteriota</taxon>
    </lineage>
</organism>
<accession>A0A1G2LBG3</accession>
<dbReference type="AlphaFoldDB" id="A0A1G2LBG3"/>
<evidence type="ECO:0000313" key="2">
    <source>
        <dbReference type="EMBL" id="OHA08132.1"/>
    </source>
</evidence>
<keyword evidence="1" id="KW-0472">Membrane</keyword>
<feature type="transmembrane region" description="Helical" evidence="1">
    <location>
        <begin position="37"/>
        <end position="60"/>
    </location>
</feature>
<gene>
    <name evidence="2" type="ORF">A3B34_04100</name>
</gene>
<dbReference type="STRING" id="1802279.A3B34_04100"/>
<feature type="transmembrane region" description="Helical" evidence="1">
    <location>
        <begin position="6"/>
        <end position="25"/>
    </location>
</feature>
<dbReference type="EMBL" id="MHQR01000002">
    <property type="protein sequence ID" value="OHA08132.1"/>
    <property type="molecule type" value="Genomic_DNA"/>
</dbReference>
<evidence type="ECO:0000313" key="3">
    <source>
        <dbReference type="Proteomes" id="UP000176510"/>
    </source>
</evidence>
<evidence type="ECO:0000256" key="1">
    <source>
        <dbReference type="SAM" id="Phobius"/>
    </source>
</evidence>
<feature type="transmembrane region" description="Helical" evidence="1">
    <location>
        <begin position="66"/>
        <end position="88"/>
    </location>
</feature>
<reference evidence="2 3" key="1">
    <citation type="journal article" date="2016" name="Nat. Commun.">
        <title>Thousands of microbial genomes shed light on interconnected biogeochemical processes in an aquifer system.</title>
        <authorList>
            <person name="Anantharaman K."/>
            <person name="Brown C.T."/>
            <person name="Hug L.A."/>
            <person name="Sharon I."/>
            <person name="Castelle C.J."/>
            <person name="Probst A.J."/>
            <person name="Thomas B.C."/>
            <person name="Singh A."/>
            <person name="Wilkins M.J."/>
            <person name="Karaoz U."/>
            <person name="Brodie E.L."/>
            <person name="Williams K.H."/>
            <person name="Hubbard S.S."/>
            <person name="Banfield J.F."/>
        </authorList>
    </citation>
    <scope>NUCLEOTIDE SEQUENCE [LARGE SCALE GENOMIC DNA]</scope>
</reference>
<sequence length="104" mass="11728">MTELFLFGPAITVLGVCSVLACLRIPYRLLRHLNRWLVALMALVIMWALFTGGMIAYFFLRPAPPILYPMIGWSLLKTFAMGGFVIWVSCRAEREGGVVYRSVS</sequence>
<comment type="caution">
    <text evidence="2">The sequence shown here is derived from an EMBL/GenBank/DDBJ whole genome shotgun (WGS) entry which is preliminary data.</text>
</comment>
<dbReference type="Proteomes" id="UP000176510">
    <property type="component" value="Unassembled WGS sequence"/>
</dbReference>
<proteinExistence type="predicted"/>